<reference evidence="2 3" key="1">
    <citation type="journal article" date="2018" name="MBio">
        <title>Comparative Genomics Reveals the Core Gene Toolbox for the Fungus-Insect Symbiosis.</title>
        <authorList>
            <person name="Wang Y."/>
            <person name="Stata M."/>
            <person name="Wang W."/>
            <person name="Stajich J.E."/>
            <person name="White M.M."/>
            <person name="Moncalvo J.M."/>
        </authorList>
    </citation>
    <scope>NUCLEOTIDE SEQUENCE [LARGE SCALE GENOMIC DNA]</scope>
    <source>
        <strain evidence="2 3">AUS-77-4</strain>
    </source>
</reference>
<dbReference type="OrthoDB" id="408373at2759"/>
<dbReference type="InterPro" id="IPR029058">
    <property type="entry name" value="AB_hydrolase_fold"/>
</dbReference>
<evidence type="ECO:0000313" key="3">
    <source>
        <dbReference type="Proteomes" id="UP000245699"/>
    </source>
</evidence>
<dbReference type="PANTHER" id="PTHR43798:SF33">
    <property type="entry name" value="HYDROLASE, PUTATIVE (AFU_ORTHOLOGUE AFUA_2G14860)-RELATED"/>
    <property type="match status" value="1"/>
</dbReference>
<evidence type="ECO:0000259" key="1">
    <source>
        <dbReference type="Pfam" id="PF00561"/>
    </source>
</evidence>
<dbReference type="GO" id="GO:0016020">
    <property type="term" value="C:membrane"/>
    <property type="evidence" value="ECO:0007669"/>
    <property type="project" value="TreeGrafter"/>
</dbReference>
<dbReference type="InterPro" id="IPR000073">
    <property type="entry name" value="AB_hydrolase_1"/>
</dbReference>
<keyword evidence="3" id="KW-1185">Reference proteome</keyword>
<dbReference type="SUPFAM" id="SSF53474">
    <property type="entry name" value="alpha/beta-Hydrolases"/>
    <property type="match status" value="1"/>
</dbReference>
<dbReference type="AlphaFoldDB" id="A0A2T9XZW3"/>
<accession>A0A2T9XZW3</accession>
<gene>
    <name evidence="2" type="ORF">BB559_006908</name>
</gene>
<comment type="caution">
    <text evidence="2">The sequence shown here is derived from an EMBL/GenBank/DDBJ whole genome shotgun (WGS) entry which is preliminary data.</text>
</comment>
<dbReference type="Gene3D" id="3.40.50.1820">
    <property type="entry name" value="alpha/beta hydrolase"/>
    <property type="match status" value="1"/>
</dbReference>
<evidence type="ECO:0000313" key="2">
    <source>
        <dbReference type="EMBL" id="PVU85639.1"/>
    </source>
</evidence>
<feature type="domain" description="AB hydrolase-1" evidence="1">
    <location>
        <begin position="49"/>
        <end position="247"/>
    </location>
</feature>
<proteinExistence type="predicted"/>
<name>A0A2T9XZW3_9FUNG</name>
<protein>
    <recommendedName>
        <fullName evidence="1">AB hydrolase-1 domain-containing protein</fullName>
    </recommendedName>
</protein>
<dbReference type="Pfam" id="PF00561">
    <property type="entry name" value="Abhydrolase_1"/>
    <property type="match status" value="1"/>
</dbReference>
<dbReference type="PANTHER" id="PTHR43798">
    <property type="entry name" value="MONOACYLGLYCEROL LIPASE"/>
    <property type="match status" value="1"/>
</dbReference>
<sequence>MKRTIIKNLISTNQAFSGHLDISRTNGSKIKTGKLYIEDSGETQDTKGVLVCFPGIGDVRTSFRFLVDTFVPKGYRVIIADIRGMGDSWEGFNEFTPESVATDISEVIKQRQLTQNVILIGNSLSAGSCILSAAQHSNIVKGIIMLGPIIHDLPADKYFRPISHLLFNRVWGSTLWSGYYAGLYKRDTKPTGYENHLNDIKKSLRKSKVIGSVGKFIRAPKNGVENSIPNLTCPTIAIYGDQDPDFSDVPKEKEWLLNKTKGHRNVDAFILEKVGHYPHVEAFDETKSIIEQFLNRILE</sequence>
<dbReference type="InterPro" id="IPR050266">
    <property type="entry name" value="AB_hydrolase_sf"/>
</dbReference>
<dbReference type="EMBL" id="MBFT01001056">
    <property type="protein sequence ID" value="PVU85639.1"/>
    <property type="molecule type" value="Genomic_DNA"/>
</dbReference>
<organism evidence="2 3">
    <name type="scientific">Furculomyces boomerangus</name>
    <dbReference type="NCBI Taxonomy" id="61424"/>
    <lineage>
        <taxon>Eukaryota</taxon>
        <taxon>Fungi</taxon>
        <taxon>Fungi incertae sedis</taxon>
        <taxon>Zoopagomycota</taxon>
        <taxon>Kickxellomycotina</taxon>
        <taxon>Harpellomycetes</taxon>
        <taxon>Harpellales</taxon>
        <taxon>Harpellaceae</taxon>
        <taxon>Furculomyces</taxon>
    </lineage>
</organism>
<dbReference type="STRING" id="61424.A0A2T9XZW3"/>
<dbReference type="Proteomes" id="UP000245699">
    <property type="component" value="Unassembled WGS sequence"/>
</dbReference>